<dbReference type="InterPro" id="IPR007016">
    <property type="entry name" value="O-antigen_ligase-rel_domated"/>
</dbReference>
<feature type="transmembrane region" description="Helical" evidence="5">
    <location>
        <begin position="12"/>
        <end position="31"/>
    </location>
</feature>
<proteinExistence type="predicted"/>
<gene>
    <name evidence="7" type="ORF">SJ435_24140</name>
</gene>
<keyword evidence="7" id="KW-0436">Ligase</keyword>
<keyword evidence="4 5" id="KW-0472">Membrane</keyword>
<feature type="transmembrane region" description="Helical" evidence="5">
    <location>
        <begin position="201"/>
        <end position="219"/>
    </location>
</feature>
<organism evidence="7 8">
    <name type="scientific">Serratia marcescens</name>
    <dbReference type="NCBI Taxonomy" id="615"/>
    <lineage>
        <taxon>Bacteria</taxon>
        <taxon>Pseudomonadati</taxon>
        <taxon>Pseudomonadota</taxon>
        <taxon>Gammaproteobacteria</taxon>
        <taxon>Enterobacterales</taxon>
        <taxon>Yersiniaceae</taxon>
        <taxon>Serratia</taxon>
    </lineage>
</organism>
<evidence type="ECO:0000256" key="3">
    <source>
        <dbReference type="ARBA" id="ARBA00022989"/>
    </source>
</evidence>
<dbReference type="RefSeq" id="WP_157800494.1">
    <property type="nucleotide sequence ID" value="NZ_CP018917.1"/>
</dbReference>
<feature type="transmembrane region" description="Helical" evidence="5">
    <location>
        <begin position="64"/>
        <end position="82"/>
    </location>
</feature>
<feature type="transmembrane region" description="Helical" evidence="5">
    <location>
        <begin position="40"/>
        <end position="58"/>
    </location>
</feature>
<name>A0ABD5IPB2_SERMA</name>
<feature type="domain" description="O-antigen ligase-related" evidence="6">
    <location>
        <begin position="165"/>
        <end position="319"/>
    </location>
</feature>
<evidence type="ECO:0000256" key="1">
    <source>
        <dbReference type="ARBA" id="ARBA00004141"/>
    </source>
</evidence>
<keyword evidence="3 5" id="KW-1133">Transmembrane helix</keyword>
<dbReference type="Pfam" id="PF04932">
    <property type="entry name" value="Wzy_C"/>
    <property type="match status" value="1"/>
</dbReference>
<feature type="transmembrane region" description="Helical" evidence="5">
    <location>
        <begin position="103"/>
        <end position="122"/>
    </location>
</feature>
<evidence type="ECO:0000256" key="5">
    <source>
        <dbReference type="SAM" id="Phobius"/>
    </source>
</evidence>
<keyword evidence="2 5" id="KW-0812">Transmembrane</keyword>
<comment type="caution">
    <text evidence="7">The sequence shown here is derived from an EMBL/GenBank/DDBJ whole genome shotgun (WGS) entry which is preliminary data.</text>
</comment>
<comment type="subcellular location">
    <subcellularLocation>
        <location evidence="1">Membrane</location>
        <topology evidence="1">Multi-pass membrane protein</topology>
    </subcellularLocation>
</comment>
<dbReference type="GO" id="GO:0016874">
    <property type="term" value="F:ligase activity"/>
    <property type="evidence" value="ECO:0007669"/>
    <property type="project" value="UniProtKB-KW"/>
</dbReference>
<dbReference type="GO" id="GO:0016020">
    <property type="term" value="C:membrane"/>
    <property type="evidence" value="ECO:0007669"/>
    <property type="project" value="UniProtKB-SubCell"/>
</dbReference>
<evidence type="ECO:0000256" key="4">
    <source>
        <dbReference type="ARBA" id="ARBA00023136"/>
    </source>
</evidence>
<protein>
    <submittedName>
        <fullName evidence="7">O-antigen ligase family protein</fullName>
    </submittedName>
</protein>
<feature type="transmembrane region" description="Helical" evidence="5">
    <location>
        <begin position="302"/>
        <end position="323"/>
    </location>
</feature>
<reference evidence="7 8" key="1">
    <citation type="submission" date="2023-11" db="EMBL/GenBank/DDBJ databases">
        <title>Detection of rare carbapenemases in Enterobacterales - comparison of two colorimetric and two CIM-based carbapenemase assays.</title>
        <authorList>
            <person name="Schaffarczyk L."/>
            <person name="Noster J."/>
            <person name="Stelzer Y."/>
            <person name="Sattler J."/>
            <person name="Gatermann S."/>
            <person name="Hamprecht A."/>
        </authorList>
    </citation>
    <scope>NUCLEOTIDE SEQUENCE [LARGE SCALE GENOMIC DNA]</scope>
    <source>
        <strain evidence="7 8">CIM-Carb-136</strain>
    </source>
</reference>
<accession>A0ABD5IPB2</accession>
<dbReference type="Proteomes" id="UP001275057">
    <property type="component" value="Unassembled WGS sequence"/>
</dbReference>
<dbReference type="AlphaFoldDB" id="A0ABD5IPB2"/>
<feature type="transmembrane region" description="Helical" evidence="5">
    <location>
        <begin position="128"/>
        <end position="146"/>
    </location>
</feature>
<evidence type="ECO:0000313" key="8">
    <source>
        <dbReference type="Proteomes" id="UP001275057"/>
    </source>
</evidence>
<sequence length="383" mass="43650">MATLLVSVDVIQFSGLRLTLIPLLCYGLYLIASRRTVDKWIVFVILFALACLPSVLFSSNQGKSIGYVLWIIFNYISISVVYRHLILKDKYQALIGIRDSYRIQIILGALLYFSGIQFRAQVLYYEPSYFALSLTPYVVLIFSRYLKGGVKDINKNEYTSPIDVFFIMVALYTTKSANMIFVFIIAALVLSLYGKGKFKKLVVMGAMCAVAWVGLSWYSENNNDLISTTFQNIATSANLFDAAMDRTGNRWPRAQLTYDTAMHTFWGIGIGNFKEYTTITYLPKFTGMTDYLSPLANEPINIYFEIAATCGWIALFVWMIWHFKLLTEANRDKSGVPVIICSLIVAMLALFLESNFMRPYYWMLIGMVMGQISYANRHREEGS</sequence>
<dbReference type="EMBL" id="JAXABG010000025">
    <property type="protein sequence ID" value="MDX7085472.1"/>
    <property type="molecule type" value="Genomic_DNA"/>
</dbReference>
<evidence type="ECO:0000313" key="7">
    <source>
        <dbReference type="EMBL" id="MDX7085472.1"/>
    </source>
</evidence>
<evidence type="ECO:0000256" key="2">
    <source>
        <dbReference type="ARBA" id="ARBA00022692"/>
    </source>
</evidence>
<evidence type="ECO:0000259" key="6">
    <source>
        <dbReference type="Pfam" id="PF04932"/>
    </source>
</evidence>
<feature type="transmembrane region" description="Helical" evidence="5">
    <location>
        <begin position="335"/>
        <end position="353"/>
    </location>
</feature>